<dbReference type="PANTHER" id="PTHR36403:SF1">
    <property type="entry name" value="PROTEIN COFACTOR ASSEMBLY OF COMPLEX C SUBUNIT B CCB2, CHLOROPLASTIC"/>
    <property type="match status" value="1"/>
</dbReference>
<dbReference type="InterPro" id="IPR044970">
    <property type="entry name" value="CCB2"/>
</dbReference>
<dbReference type="PANTHER" id="PTHR36403">
    <property type="entry name" value="PROTEIN COFACTOR ASSEMBLY OF COMPLEX C SUBUNIT B CCB2, CHLOROPLASTIC"/>
    <property type="match status" value="1"/>
</dbReference>
<dbReference type="Gramene" id="KZN00597">
    <property type="protein sequence ID" value="KZN00597"/>
    <property type="gene ID" value="DCAR_009351"/>
</dbReference>
<sequence length="383" mass="42682">MSISSATHLSVLSNLPLHISSSHNTYTSSTHKYTHSSKLRNSRIYCTNDSQDQQQQLNLSVLRFTLGIPGLDESNLPKWIGYAFGSLLMLNHFVGSDSNYITPSQLRTEALGISLAAFSVFVPFLGKFLKGASQVDEAILPDGSEQVFLMSRDISDSIKEDLAWGTYILLRNTNTVSVLISVQGAFCVRGYWNTPENIPKSNALDWFEKQIEQFGLSNLKDTLYFPQSTDSELWKILPAGTRSLLVQPVLFEEQSKGFLLVASSISFAYNDRDRLWIGAIADKYKGIDGVTEDSSVVLVTIKTCALRWELGKSVTVRRRIVEVKAVNMIKDLDLVADHMNTLLDQFLIGIAINSVQLILAASCLRLLGDRNKSVVWFLQTSDL</sequence>
<proteinExistence type="predicted"/>
<comment type="caution">
    <text evidence="1">The sequence shown here is derived from an EMBL/GenBank/DDBJ whole genome shotgun (WGS) entry which is preliminary data.</text>
</comment>
<protein>
    <recommendedName>
        <fullName evidence="2">Protein COFACTOR ASSEMBLY OF COMPLEX C SUBUNIT B CCB2, chloroplastic</fullName>
    </recommendedName>
</protein>
<name>A0A166A007_DAUCS</name>
<dbReference type="AlphaFoldDB" id="A0A166A007"/>
<accession>A0A166A007</accession>
<reference evidence="1" key="1">
    <citation type="journal article" date="2016" name="Nat. Genet.">
        <title>A high-quality carrot genome assembly provides new insights into carotenoid accumulation and asterid genome evolution.</title>
        <authorList>
            <person name="Iorizzo M."/>
            <person name="Ellison S."/>
            <person name="Senalik D."/>
            <person name="Zeng P."/>
            <person name="Satapoomin P."/>
            <person name="Huang J."/>
            <person name="Bowman M."/>
            <person name="Iovene M."/>
            <person name="Sanseverino W."/>
            <person name="Cavagnaro P."/>
            <person name="Yildiz M."/>
            <person name="Macko-Podgorni A."/>
            <person name="Moranska E."/>
            <person name="Grzebelus E."/>
            <person name="Grzebelus D."/>
            <person name="Ashrafi H."/>
            <person name="Zheng Z."/>
            <person name="Cheng S."/>
            <person name="Spooner D."/>
            <person name="Van Deynze A."/>
            <person name="Simon P."/>
        </authorList>
    </citation>
    <scope>NUCLEOTIDE SEQUENCE [LARGE SCALE GENOMIC DNA]</scope>
    <source>
        <tissue evidence="1">Leaf</tissue>
    </source>
</reference>
<dbReference type="GO" id="GO:0009507">
    <property type="term" value="C:chloroplast"/>
    <property type="evidence" value="ECO:0007669"/>
    <property type="project" value="EnsemblPlants"/>
</dbReference>
<evidence type="ECO:0000313" key="1">
    <source>
        <dbReference type="EMBL" id="KZN00597.1"/>
    </source>
</evidence>
<dbReference type="Pfam" id="PF11152">
    <property type="entry name" value="CCB2_CCB4"/>
    <property type="match status" value="1"/>
</dbReference>
<dbReference type="EMBL" id="LNRQ01000003">
    <property type="protein sequence ID" value="KZN00597.1"/>
    <property type="molecule type" value="Genomic_DNA"/>
</dbReference>
<organism evidence="1">
    <name type="scientific">Daucus carota subsp. sativus</name>
    <name type="common">Carrot</name>
    <dbReference type="NCBI Taxonomy" id="79200"/>
    <lineage>
        <taxon>Eukaryota</taxon>
        <taxon>Viridiplantae</taxon>
        <taxon>Streptophyta</taxon>
        <taxon>Embryophyta</taxon>
        <taxon>Tracheophyta</taxon>
        <taxon>Spermatophyta</taxon>
        <taxon>Magnoliopsida</taxon>
        <taxon>eudicotyledons</taxon>
        <taxon>Gunneridae</taxon>
        <taxon>Pentapetalae</taxon>
        <taxon>asterids</taxon>
        <taxon>campanulids</taxon>
        <taxon>Apiales</taxon>
        <taxon>Apiaceae</taxon>
        <taxon>Apioideae</taxon>
        <taxon>Scandiceae</taxon>
        <taxon>Daucinae</taxon>
        <taxon>Daucus</taxon>
        <taxon>Daucus sect. Daucus</taxon>
    </lineage>
</organism>
<gene>
    <name evidence="1" type="ORF">DCAR_009351</name>
</gene>
<dbReference type="STRING" id="79200.A0A166A007"/>
<dbReference type="GO" id="GO:0010190">
    <property type="term" value="P:cytochrome b6f complex assembly"/>
    <property type="evidence" value="ECO:0007669"/>
    <property type="project" value="EnsemblPlants"/>
</dbReference>
<dbReference type="OMA" id="DWFEKQI"/>
<evidence type="ECO:0008006" key="2">
    <source>
        <dbReference type="Google" id="ProtNLM"/>
    </source>
</evidence>
<dbReference type="InterPro" id="IPR021325">
    <property type="entry name" value="CCB2/CCB4"/>
</dbReference>